<evidence type="ECO:0000313" key="3">
    <source>
        <dbReference type="Proteomes" id="UP000199398"/>
    </source>
</evidence>
<dbReference type="RefSeq" id="WP_211841298.1">
    <property type="nucleotide sequence ID" value="NZ_FOUP01000002.1"/>
</dbReference>
<accession>A0A1I4VYY2</accession>
<organism evidence="2 3">
    <name type="scientific">Saccharopolyspora antimicrobica</name>
    <dbReference type="NCBI Taxonomy" id="455193"/>
    <lineage>
        <taxon>Bacteria</taxon>
        <taxon>Bacillati</taxon>
        <taxon>Actinomycetota</taxon>
        <taxon>Actinomycetes</taxon>
        <taxon>Pseudonocardiales</taxon>
        <taxon>Pseudonocardiaceae</taxon>
        <taxon>Saccharopolyspora</taxon>
    </lineage>
</organism>
<reference evidence="2 3" key="1">
    <citation type="submission" date="2016-10" db="EMBL/GenBank/DDBJ databases">
        <authorList>
            <person name="de Groot N.N."/>
        </authorList>
    </citation>
    <scope>NUCLEOTIDE SEQUENCE [LARGE SCALE GENOMIC DNA]</scope>
    <source>
        <strain evidence="2 3">CPCC 201259</strain>
    </source>
</reference>
<dbReference type="AlphaFoldDB" id="A0A1I4VYY2"/>
<name>A0A1I4VYY2_9PSEU</name>
<dbReference type="Gene3D" id="3.40.50.720">
    <property type="entry name" value="NAD(P)-binding Rossmann-like Domain"/>
    <property type="match status" value="1"/>
</dbReference>
<dbReference type="InterPro" id="IPR036291">
    <property type="entry name" value="NAD(P)-bd_dom_sf"/>
</dbReference>
<sequence length="80" mass="8427">MIVSSGAHRQAPFDFADPHFEHRPYDAWTAYGQSKSAGVLFAVGARRWVGDGITANALTPATSSPACNDTSTTTPCARSA</sequence>
<dbReference type="STRING" id="455193.SAMN05421805_102448"/>
<dbReference type="Proteomes" id="UP000199398">
    <property type="component" value="Unassembled WGS sequence"/>
</dbReference>
<dbReference type="PROSITE" id="PS00061">
    <property type="entry name" value="ADH_SHORT"/>
    <property type="match status" value="1"/>
</dbReference>
<feature type="region of interest" description="Disordered" evidence="1">
    <location>
        <begin position="59"/>
        <end position="80"/>
    </location>
</feature>
<dbReference type="SUPFAM" id="SSF51735">
    <property type="entry name" value="NAD(P)-binding Rossmann-fold domains"/>
    <property type="match status" value="1"/>
</dbReference>
<evidence type="ECO:0008006" key="4">
    <source>
        <dbReference type="Google" id="ProtNLM"/>
    </source>
</evidence>
<gene>
    <name evidence="2" type="ORF">SAMN05421805_102448</name>
</gene>
<dbReference type="InterPro" id="IPR020904">
    <property type="entry name" value="Sc_DH/Rdtase_CS"/>
</dbReference>
<evidence type="ECO:0000313" key="2">
    <source>
        <dbReference type="EMBL" id="SFN06443.1"/>
    </source>
</evidence>
<proteinExistence type="predicted"/>
<evidence type="ECO:0000256" key="1">
    <source>
        <dbReference type="SAM" id="MobiDB-lite"/>
    </source>
</evidence>
<protein>
    <recommendedName>
        <fullName evidence="4">Short chain dehydrogenase</fullName>
    </recommendedName>
</protein>
<dbReference type="EMBL" id="FOUP01000002">
    <property type="protein sequence ID" value="SFN06443.1"/>
    <property type="molecule type" value="Genomic_DNA"/>
</dbReference>